<keyword evidence="10" id="KW-1185">Reference proteome</keyword>
<feature type="transmembrane region" description="Helical" evidence="7">
    <location>
        <begin position="299"/>
        <end position="317"/>
    </location>
</feature>
<accession>A0ABN1ALK9</accession>
<evidence type="ECO:0000256" key="6">
    <source>
        <dbReference type="ARBA" id="ARBA00023136"/>
    </source>
</evidence>
<feature type="domain" description="Major facilitator superfamily (MFS) profile" evidence="8">
    <location>
        <begin position="31"/>
        <end position="415"/>
    </location>
</feature>
<comment type="subcellular location">
    <subcellularLocation>
        <location evidence="1">Cell membrane</location>
        <topology evidence="1">Multi-pass membrane protein</topology>
    </subcellularLocation>
</comment>
<evidence type="ECO:0000256" key="4">
    <source>
        <dbReference type="ARBA" id="ARBA00022692"/>
    </source>
</evidence>
<dbReference type="InterPro" id="IPR011701">
    <property type="entry name" value="MFS"/>
</dbReference>
<keyword evidence="4 7" id="KW-0812">Transmembrane</keyword>
<evidence type="ECO:0000313" key="10">
    <source>
        <dbReference type="Proteomes" id="UP001499895"/>
    </source>
</evidence>
<feature type="transmembrane region" description="Helical" evidence="7">
    <location>
        <begin position="323"/>
        <end position="342"/>
    </location>
</feature>
<dbReference type="SUPFAM" id="SSF103473">
    <property type="entry name" value="MFS general substrate transporter"/>
    <property type="match status" value="1"/>
</dbReference>
<dbReference type="Pfam" id="PF07690">
    <property type="entry name" value="MFS_1"/>
    <property type="match status" value="1"/>
</dbReference>
<feature type="transmembrane region" description="Helical" evidence="7">
    <location>
        <begin position="69"/>
        <end position="86"/>
    </location>
</feature>
<dbReference type="InterPro" id="IPR020846">
    <property type="entry name" value="MFS_dom"/>
</dbReference>
<dbReference type="Gene3D" id="1.20.1250.20">
    <property type="entry name" value="MFS general substrate transporter like domains"/>
    <property type="match status" value="1"/>
</dbReference>
<evidence type="ECO:0000256" key="2">
    <source>
        <dbReference type="ARBA" id="ARBA00022448"/>
    </source>
</evidence>
<dbReference type="PROSITE" id="PS50850">
    <property type="entry name" value="MFS"/>
    <property type="match status" value="1"/>
</dbReference>
<evidence type="ECO:0000259" key="8">
    <source>
        <dbReference type="PROSITE" id="PS50850"/>
    </source>
</evidence>
<feature type="transmembrane region" description="Helical" evidence="7">
    <location>
        <begin position="35"/>
        <end position="57"/>
    </location>
</feature>
<evidence type="ECO:0000256" key="3">
    <source>
        <dbReference type="ARBA" id="ARBA00022475"/>
    </source>
</evidence>
<sequence>MSPTTQGPPSPLSRLREAALDSVRPFRASGPIRRLYVAISIDALGLGMYLAFSALYLTQAVGLSTPDTGLVLSISGVASLVGLMPLGAVADRIGARRALISFFAYRAVAFAAILLARDFVTALAAVAAAGLISRATGPVTQALVLEMTDTEQERVSALAATRALRNAGYALGALPAAAAAAVGTPAAYRAVLCGTVLAFAVTAWLARRLPDTPVARGARERKARSVVRDRRFVALTAISGAMSMHAFVLSIGLPLWLVGQTGAPHWLASLLLLVNTVLAVVLQVRMSQGSERPPTARRMLVKAGVVLAAVCLLVPLSGRIPGWAAAVLLAALVVVLTVGELWHTSGSWGLAVEGTPDDQRAGYLAFFNLGFTVATIVGPMAMGFLLELGGWGWAVLGGWFLALALVSRLLPVNTPARETAAA</sequence>
<dbReference type="RefSeq" id="WP_344094055.1">
    <property type="nucleotide sequence ID" value="NZ_BAAAHB010000062.1"/>
</dbReference>
<keyword evidence="3" id="KW-1003">Cell membrane</keyword>
<keyword evidence="6 7" id="KW-0472">Membrane</keyword>
<feature type="transmembrane region" description="Helical" evidence="7">
    <location>
        <begin position="391"/>
        <end position="410"/>
    </location>
</feature>
<evidence type="ECO:0000256" key="1">
    <source>
        <dbReference type="ARBA" id="ARBA00004651"/>
    </source>
</evidence>
<dbReference type="InterPro" id="IPR050171">
    <property type="entry name" value="MFS_Transporters"/>
</dbReference>
<evidence type="ECO:0000256" key="7">
    <source>
        <dbReference type="SAM" id="Phobius"/>
    </source>
</evidence>
<proteinExistence type="predicted"/>
<dbReference type="EMBL" id="BAAAHB010000062">
    <property type="protein sequence ID" value="GAA0479547.1"/>
    <property type="molecule type" value="Genomic_DNA"/>
</dbReference>
<feature type="transmembrane region" description="Helical" evidence="7">
    <location>
        <begin position="232"/>
        <end position="257"/>
    </location>
</feature>
<reference evidence="9 10" key="1">
    <citation type="journal article" date="2019" name="Int. J. Syst. Evol. Microbiol.">
        <title>The Global Catalogue of Microorganisms (GCM) 10K type strain sequencing project: providing services to taxonomists for standard genome sequencing and annotation.</title>
        <authorList>
            <consortium name="The Broad Institute Genomics Platform"/>
            <consortium name="The Broad Institute Genome Sequencing Center for Infectious Disease"/>
            <person name="Wu L."/>
            <person name="Ma J."/>
        </authorList>
    </citation>
    <scope>NUCLEOTIDE SEQUENCE [LARGE SCALE GENOMIC DNA]</scope>
    <source>
        <strain evidence="9 10">JCM 10649</strain>
    </source>
</reference>
<feature type="transmembrane region" description="Helical" evidence="7">
    <location>
        <begin position="188"/>
        <end position="206"/>
    </location>
</feature>
<organism evidence="9 10">
    <name type="scientific">Streptomyces stramineus</name>
    <dbReference type="NCBI Taxonomy" id="173861"/>
    <lineage>
        <taxon>Bacteria</taxon>
        <taxon>Bacillati</taxon>
        <taxon>Actinomycetota</taxon>
        <taxon>Actinomycetes</taxon>
        <taxon>Kitasatosporales</taxon>
        <taxon>Streptomycetaceae</taxon>
        <taxon>Streptomyces</taxon>
    </lineage>
</organism>
<evidence type="ECO:0000256" key="5">
    <source>
        <dbReference type="ARBA" id="ARBA00022989"/>
    </source>
</evidence>
<dbReference type="InterPro" id="IPR036259">
    <property type="entry name" value="MFS_trans_sf"/>
</dbReference>
<dbReference type="Proteomes" id="UP001499895">
    <property type="component" value="Unassembled WGS sequence"/>
</dbReference>
<comment type="caution">
    <text evidence="9">The sequence shown here is derived from an EMBL/GenBank/DDBJ whole genome shotgun (WGS) entry which is preliminary data.</text>
</comment>
<dbReference type="PANTHER" id="PTHR23517:SF2">
    <property type="entry name" value="MULTIDRUG RESISTANCE PROTEIN MDTH"/>
    <property type="match status" value="1"/>
</dbReference>
<keyword evidence="5 7" id="KW-1133">Transmembrane helix</keyword>
<dbReference type="PANTHER" id="PTHR23517">
    <property type="entry name" value="RESISTANCE PROTEIN MDTM, PUTATIVE-RELATED-RELATED"/>
    <property type="match status" value="1"/>
</dbReference>
<feature type="transmembrane region" description="Helical" evidence="7">
    <location>
        <begin position="363"/>
        <end position="385"/>
    </location>
</feature>
<evidence type="ECO:0000313" key="9">
    <source>
        <dbReference type="EMBL" id="GAA0479547.1"/>
    </source>
</evidence>
<feature type="transmembrane region" description="Helical" evidence="7">
    <location>
        <begin position="263"/>
        <end position="287"/>
    </location>
</feature>
<gene>
    <name evidence="9" type="ORF">GCM10009544_46890</name>
</gene>
<keyword evidence="2" id="KW-0813">Transport</keyword>
<protein>
    <submittedName>
        <fullName evidence="9">MFS transporter</fullName>
    </submittedName>
</protein>
<name>A0ABN1ALK9_9ACTN</name>